<accession>A0A811YTM6</accession>
<reference evidence="2" key="1">
    <citation type="submission" date="2020-12" db="EMBL/GenBank/DDBJ databases">
        <authorList>
            <consortium name="Molecular Ecology Group"/>
        </authorList>
    </citation>
    <scope>NUCLEOTIDE SEQUENCE</scope>
    <source>
        <strain evidence="2">TBG_1078</strain>
    </source>
</reference>
<feature type="region of interest" description="Disordered" evidence="1">
    <location>
        <begin position="322"/>
        <end position="351"/>
    </location>
</feature>
<gene>
    <name evidence="2" type="ORF">NYPRO_LOCUS12688</name>
</gene>
<feature type="compositionally biased region" description="Basic residues" evidence="1">
    <location>
        <begin position="103"/>
        <end position="113"/>
    </location>
</feature>
<evidence type="ECO:0000313" key="2">
    <source>
        <dbReference type="EMBL" id="CAD7679889.1"/>
    </source>
</evidence>
<organism evidence="2 3">
    <name type="scientific">Nyctereutes procyonoides</name>
    <name type="common">Raccoon dog</name>
    <name type="synonym">Canis procyonoides</name>
    <dbReference type="NCBI Taxonomy" id="34880"/>
    <lineage>
        <taxon>Eukaryota</taxon>
        <taxon>Metazoa</taxon>
        <taxon>Chordata</taxon>
        <taxon>Craniata</taxon>
        <taxon>Vertebrata</taxon>
        <taxon>Euteleostomi</taxon>
        <taxon>Mammalia</taxon>
        <taxon>Eutheria</taxon>
        <taxon>Laurasiatheria</taxon>
        <taxon>Carnivora</taxon>
        <taxon>Caniformia</taxon>
        <taxon>Canidae</taxon>
        <taxon>Nyctereutes</taxon>
    </lineage>
</organism>
<dbReference type="Proteomes" id="UP000645828">
    <property type="component" value="Unassembled WGS sequence"/>
</dbReference>
<feature type="region of interest" description="Disordered" evidence="1">
    <location>
        <begin position="249"/>
        <end position="272"/>
    </location>
</feature>
<name>A0A811YTM6_NYCPR</name>
<dbReference type="EMBL" id="CAJHUB010000746">
    <property type="protein sequence ID" value="CAD7679889.1"/>
    <property type="molecule type" value="Genomic_DNA"/>
</dbReference>
<protein>
    <submittedName>
        <fullName evidence="2">(raccoon dog) hypothetical protein</fullName>
    </submittedName>
</protein>
<keyword evidence="3" id="KW-1185">Reference proteome</keyword>
<comment type="caution">
    <text evidence="2">The sequence shown here is derived from an EMBL/GenBank/DDBJ whole genome shotgun (WGS) entry which is preliminary data.</text>
</comment>
<feature type="region of interest" description="Disordered" evidence="1">
    <location>
        <begin position="61"/>
        <end position="118"/>
    </location>
</feature>
<evidence type="ECO:0000256" key="1">
    <source>
        <dbReference type="SAM" id="MobiDB-lite"/>
    </source>
</evidence>
<evidence type="ECO:0000313" key="3">
    <source>
        <dbReference type="Proteomes" id="UP000645828"/>
    </source>
</evidence>
<sequence>MGVSFTRVNAVPVPRGIFSWLCPCHLVHVPVRVRVHVLAVGRSLLLRTALGHRHGGVRPVPCHSVHHPLNDQPARPALGSEPPGSAVGGAQGHLPSSCATIPRRGRRHRRRRWGGGFGGPAGVCRDSVPWGCAAESPPPPQSPSSLDRGTSFPSCRSATPCLCLLRRGWEEGSCRVRPCSLPGAVECKDCCGGQRSESLDGQGLARLQAPACRPGHSIASQPPPLLAAASLTADRPLLHTCPSLRLLPSEATPRHGHHHHRESSCPEGWAEPSPAGAVLGGHGKVMARSRQGQWASTGAWTEVVAEGVEKGGPRQRTRLVAQSGGHIEQSGVEGPPRVRGPSAPLQNGPQRRRGWRGIVGLRWLWRGTVQGARDKGLGRLPGAGMGVCWLSGFLPNSWTCFLGCLYPKGASLSSHPSTPLLPGCSSHGSVAPSAFRHPGLPHLCPSTAIADPSPTSTRLLNPTPSSFSVSTRLPFFSCAGLLAPWLPP</sequence>
<dbReference type="AlphaFoldDB" id="A0A811YTM6"/>
<proteinExistence type="predicted"/>